<organism evidence="11 12">
    <name type="scientific">Brenneria salicis ATCC 15712 = DSM 30166</name>
    <dbReference type="NCBI Taxonomy" id="714314"/>
    <lineage>
        <taxon>Bacteria</taxon>
        <taxon>Pseudomonadati</taxon>
        <taxon>Pseudomonadota</taxon>
        <taxon>Gammaproteobacteria</taxon>
        <taxon>Enterobacterales</taxon>
        <taxon>Pectobacteriaceae</taxon>
        <taxon>Brenneria</taxon>
    </lineage>
</organism>
<dbReference type="Pfam" id="PF00849">
    <property type="entry name" value="PseudoU_synth_2"/>
    <property type="match status" value="1"/>
</dbReference>
<dbReference type="GO" id="GO:0003723">
    <property type="term" value="F:RNA binding"/>
    <property type="evidence" value="ECO:0007669"/>
    <property type="project" value="InterPro"/>
</dbReference>
<dbReference type="EC" id="5.4.99.26" evidence="5"/>
<gene>
    <name evidence="11" type="ORF">DES54_10733</name>
</gene>
<keyword evidence="2" id="KW-0413">Isomerase</keyword>
<evidence type="ECO:0000256" key="8">
    <source>
        <dbReference type="ARBA" id="ARBA00041975"/>
    </source>
</evidence>
<dbReference type="NCBIfam" id="NF008321">
    <property type="entry name" value="PRK11112.1"/>
    <property type="match status" value="1"/>
</dbReference>
<comment type="catalytic activity">
    <reaction evidence="3">
        <text>uridine(65) in tRNA = pseudouridine(65) in tRNA</text>
        <dbReference type="Rhea" id="RHEA:42536"/>
        <dbReference type="Rhea" id="RHEA-COMP:10103"/>
        <dbReference type="Rhea" id="RHEA-COMP:10104"/>
        <dbReference type="ChEBI" id="CHEBI:65314"/>
        <dbReference type="ChEBI" id="CHEBI:65315"/>
        <dbReference type="EC" id="5.4.99.26"/>
    </reaction>
</comment>
<keyword evidence="12" id="KW-1185">Reference proteome</keyword>
<evidence type="ECO:0000256" key="6">
    <source>
        <dbReference type="ARBA" id="ARBA00040675"/>
    </source>
</evidence>
<dbReference type="FunFam" id="3.30.2350.10:FF:000008">
    <property type="entry name" value="tRNA pseudouridine synthase C"/>
    <property type="match status" value="1"/>
</dbReference>
<keyword evidence="1" id="KW-0819">tRNA processing</keyword>
<dbReference type="Gene3D" id="3.30.2350.10">
    <property type="entry name" value="Pseudouridine synthase"/>
    <property type="match status" value="1"/>
</dbReference>
<dbReference type="PANTHER" id="PTHR21600">
    <property type="entry name" value="MITOCHONDRIAL RNA PSEUDOURIDINE SYNTHASE"/>
    <property type="match status" value="1"/>
</dbReference>
<dbReference type="SUPFAM" id="SSF55120">
    <property type="entry name" value="Pseudouridine synthase"/>
    <property type="match status" value="1"/>
</dbReference>
<dbReference type="Proteomes" id="UP000253046">
    <property type="component" value="Unassembled WGS sequence"/>
</dbReference>
<dbReference type="InterPro" id="IPR050188">
    <property type="entry name" value="RluA_PseudoU_synthase"/>
</dbReference>
<sequence length="271" mass="30724">MKSIVLMKTAMLEIIYQDEHLVAINKPAGWLVHRSWLDRKEKVVVMQTLRDQIGQHVYTVHRLDRPTSGVLLLALSSEVARSLSQQFELHRMRKIYHAVVRGYIADDGVIDYPLTEELDKIADKFATPDKAPQPAVSNYRVLAQTEMPVAIGRYPTSRYSLLELSPQTGRKHQLRRHLSHIRHPIIGDSAHGDLRQNRGMAAHFSCGRLMLHASQLTLPHPVSGEQLNLQARWDAPWQGVMSQFGWQGILPDVERVEFPGASGQDSGRLIQ</sequence>
<evidence type="ECO:0000313" key="12">
    <source>
        <dbReference type="Proteomes" id="UP000253046"/>
    </source>
</evidence>
<dbReference type="GO" id="GO:0000455">
    <property type="term" value="P:enzyme-directed rRNA pseudouridine synthesis"/>
    <property type="evidence" value="ECO:0007669"/>
    <property type="project" value="TreeGrafter"/>
</dbReference>
<evidence type="ECO:0000313" key="11">
    <source>
        <dbReference type="EMBL" id="RBP64548.1"/>
    </source>
</evidence>
<protein>
    <recommendedName>
        <fullName evidence="6">tRNA pseudouridine synthase C</fullName>
        <ecNumber evidence="5">5.4.99.26</ecNumber>
    </recommendedName>
    <alternativeName>
        <fullName evidence="8">tRNA pseudouridine(65) synthase</fullName>
    </alternativeName>
    <alternativeName>
        <fullName evidence="9">tRNA pseudouridylate synthase C</fullName>
    </alternativeName>
    <alternativeName>
        <fullName evidence="7">tRNA-uridine isomerase C</fullName>
    </alternativeName>
</protein>
<dbReference type="InterPro" id="IPR006145">
    <property type="entry name" value="PsdUridine_synth_RsuA/RluA"/>
</dbReference>
<dbReference type="PROSITE" id="PS01129">
    <property type="entry name" value="PSI_RLU"/>
    <property type="match status" value="1"/>
</dbReference>
<comment type="caution">
    <text evidence="11">The sequence shown here is derived from an EMBL/GenBank/DDBJ whole genome shotgun (WGS) entry which is preliminary data.</text>
</comment>
<evidence type="ECO:0000256" key="3">
    <source>
        <dbReference type="ARBA" id="ARBA00036607"/>
    </source>
</evidence>
<reference evidence="11 12" key="1">
    <citation type="submission" date="2018-06" db="EMBL/GenBank/DDBJ databases">
        <title>Genomic Encyclopedia of Type Strains, Phase IV (KMG-IV): sequencing the most valuable type-strain genomes for metagenomic binning, comparative biology and taxonomic classification.</title>
        <authorList>
            <person name="Goeker M."/>
        </authorList>
    </citation>
    <scope>NUCLEOTIDE SEQUENCE [LARGE SCALE GENOMIC DNA]</scope>
    <source>
        <strain evidence="11 12">DSM 30166</strain>
    </source>
</reference>
<proteinExistence type="predicted"/>
<evidence type="ECO:0000256" key="9">
    <source>
        <dbReference type="ARBA" id="ARBA00043049"/>
    </source>
</evidence>
<evidence type="ECO:0000256" key="5">
    <source>
        <dbReference type="ARBA" id="ARBA00038943"/>
    </source>
</evidence>
<comment type="function">
    <text evidence="4">Responsible for synthesis of pseudouridine from uracil-65 in transfer RNAs.</text>
</comment>
<evidence type="ECO:0000256" key="1">
    <source>
        <dbReference type="ARBA" id="ARBA00022694"/>
    </source>
</evidence>
<dbReference type="AlphaFoldDB" id="A0A366I7G0"/>
<feature type="domain" description="Pseudouridine synthase RsuA/RluA-like" evidence="10">
    <location>
        <begin position="20"/>
        <end position="180"/>
    </location>
</feature>
<evidence type="ECO:0000256" key="2">
    <source>
        <dbReference type="ARBA" id="ARBA00023235"/>
    </source>
</evidence>
<dbReference type="GO" id="GO:0160149">
    <property type="term" value="F:tRNA pseudouridine(65) synthase activity"/>
    <property type="evidence" value="ECO:0007669"/>
    <property type="project" value="UniProtKB-EC"/>
</dbReference>
<dbReference type="EMBL" id="QNRY01000007">
    <property type="protein sequence ID" value="RBP64548.1"/>
    <property type="molecule type" value="Genomic_DNA"/>
</dbReference>
<dbReference type="PANTHER" id="PTHR21600:SF56">
    <property type="entry name" value="TRNA PSEUDOURIDINE SYNTHASE C"/>
    <property type="match status" value="1"/>
</dbReference>
<dbReference type="InterPro" id="IPR020103">
    <property type="entry name" value="PsdUridine_synth_cat_dom_sf"/>
</dbReference>
<evidence type="ECO:0000259" key="10">
    <source>
        <dbReference type="Pfam" id="PF00849"/>
    </source>
</evidence>
<dbReference type="CDD" id="cd02563">
    <property type="entry name" value="PseudoU_synth_TruC"/>
    <property type="match status" value="1"/>
</dbReference>
<dbReference type="InterPro" id="IPR006224">
    <property type="entry name" value="PsdUridine_synth_RluA-like_CS"/>
</dbReference>
<accession>A0A366I7G0</accession>
<evidence type="ECO:0000256" key="4">
    <source>
        <dbReference type="ARBA" id="ARBA00037670"/>
    </source>
</evidence>
<evidence type="ECO:0000256" key="7">
    <source>
        <dbReference type="ARBA" id="ARBA00041803"/>
    </source>
</evidence>
<name>A0A366I7G0_9GAMM</name>
<dbReference type="GO" id="GO:0008033">
    <property type="term" value="P:tRNA processing"/>
    <property type="evidence" value="ECO:0007669"/>
    <property type="project" value="UniProtKB-KW"/>
</dbReference>